<protein>
    <recommendedName>
        <fullName evidence="3">N-formylglutamate amidohydrolase</fullName>
    </recommendedName>
</protein>
<dbReference type="Pfam" id="PF05013">
    <property type="entry name" value="FGase"/>
    <property type="match status" value="1"/>
</dbReference>
<name>A0A1A6C1Z5_9GAMM</name>
<gene>
    <name evidence="1" type="ORF">Thpro_022837</name>
</gene>
<dbReference type="SUPFAM" id="SSF53187">
    <property type="entry name" value="Zn-dependent exopeptidases"/>
    <property type="match status" value="1"/>
</dbReference>
<evidence type="ECO:0008006" key="3">
    <source>
        <dbReference type="Google" id="ProtNLM"/>
    </source>
</evidence>
<sequence>MHCGLLFREDRRLSVAVGGYLRREPGLIVADNAPYSLFELRAYTVRTHVEARGLPYLLVEIRQDLIADAAGRQVWARWLGDAIERVLGD</sequence>
<dbReference type="EMBL" id="JQSG02000006">
    <property type="protein sequence ID" value="OBS08587.1"/>
    <property type="molecule type" value="Genomic_DNA"/>
</dbReference>
<comment type="caution">
    <text evidence="1">The sequence shown here is derived from an EMBL/GenBank/DDBJ whole genome shotgun (WGS) entry which is preliminary data.</text>
</comment>
<dbReference type="AlphaFoldDB" id="A0A1A6C1Z5"/>
<evidence type="ECO:0000313" key="2">
    <source>
        <dbReference type="Proteomes" id="UP000029273"/>
    </source>
</evidence>
<dbReference type="InterPro" id="IPR007709">
    <property type="entry name" value="N-FG_amidohydro"/>
</dbReference>
<keyword evidence="2" id="KW-1185">Reference proteome</keyword>
<reference evidence="1 2" key="1">
    <citation type="journal article" date="2014" name="Genome Announc.">
        <title>Draft Genome Sequence of the Iron-Oxidizing, Acidophilic, and Halotolerant 'Thiobacillus prosperus' Type Strain DSM 5130.</title>
        <authorList>
            <person name="Ossandon F.J."/>
            <person name="Cardenas J.P."/>
            <person name="Corbett M."/>
            <person name="Quatrini R."/>
            <person name="Holmes D.S."/>
            <person name="Watkin E."/>
        </authorList>
    </citation>
    <scope>NUCLEOTIDE SEQUENCE [LARGE SCALE GENOMIC DNA]</scope>
    <source>
        <strain evidence="1 2">DSM 5130</strain>
    </source>
</reference>
<dbReference type="Gene3D" id="3.40.630.40">
    <property type="entry name" value="Zn-dependent exopeptidases"/>
    <property type="match status" value="1"/>
</dbReference>
<accession>A0A1A6C1Z5</accession>
<dbReference type="Proteomes" id="UP000029273">
    <property type="component" value="Unassembled WGS sequence"/>
</dbReference>
<proteinExistence type="predicted"/>
<organism evidence="1 2">
    <name type="scientific">Acidihalobacter prosperus</name>
    <dbReference type="NCBI Taxonomy" id="160660"/>
    <lineage>
        <taxon>Bacteria</taxon>
        <taxon>Pseudomonadati</taxon>
        <taxon>Pseudomonadota</taxon>
        <taxon>Gammaproteobacteria</taxon>
        <taxon>Chromatiales</taxon>
        <taxon>Ectothiorhodospiraceae</taxon>
        <taxon>Acidihalobacter</taxon>
    </lineage>
</organism>
<evidence type="ECO:0000313" key="1">
    <source>
        <dbReference type="EMBL" id="OBS08587.1"/>
    </source>
</evidence>